<dbReference type="InterPro" id="IPR000719">
    <property type="entry name" value="Prot_kinase_dom"/>
</dbReference>
<name>A0A164Y3Y0_9AGAM</name>
<dbReference type="GO" id="GO:0004674">
    <property type="term" value="F:protein serine/threonine kinase activity"/>
    <property type="evidence" value="ECO:0007669"/>
    <property type="project" value="TreeGrafter"/>
</dbReference>
<reference evidence="3 4" key="1">
    <citation type="journal article" date="2016" name="Mol. Biol. Evol.">
        <title>Comparative Genomics of Early-Diverging Mushroom-Forming Fungi Provides Insights into the Origins of Lignocellulose Decay Capabilities.</title>
        <authorList>
            <person name="Nagy L.G."/>
            <person name="Riley R."/>
            <person name="Tritt A."/>
            <person name="Adam C."/>
            <person name="Daum C."/>
            <person name="Floudas D."/>
            <person name="Sun H."/>
            <person name="Yadav J.S."/>
            <person name="Pangilinan J."/>
            <person name="Larsson K.H."/>
            <person name="Matsuura K."/>
            <person name="Barry K."/>
            <person name="Labutti K."/>
            <person name="Kuo R."/>
            <person name="Ohm R.A."/>
            <person name="Bhattacharya S.S."/>
            <person name="Shirouzu T."/>
            <person name="Yoshinaga Y."/>
            <person name="Martin F.M."/>
            <person name="Grigoriev I.V."/>
            <person name="Hibbett D.S."/>
        </authorList>
    </citation>
    <scope>NUCLEOTIDE SEQUENCE [LARGE SCALE GENOMIC DNA]</scope>
    <source>
        <strain evidence="3 4">HHB9708</strain>
    </source>
</reference>
<dbReference type="Proteomes" id="UP000076722">
    <property type="component" value="Unassembled WGS sequence"/>
</dbReference>
<keyword evidence="3" id="KW-0808">Transferase</keyword>
<sequence>REMQVWAQFNHPNILPFLGFCFFPNSTENFSLVSPWMNNGNALSYVTSNPGSDRLPIQIIGVFRGSCYLHKNNIVHGDIKPTNVLMTEDGVPLLGDFGDFGLARLQPQAGETTSASVSSSSLQGTARYMAPELFGDAISGRSRKPSYPSDVWAFGCLLLVSILILSMNPIVRNSMAVDVGSGDYDLDTAEGR</sequence>
<gene>
    <name evidence="3" type="ORF">SISNIDRAFT_407660</name>
</gene>
<feature type="transmembrane region" description="Helical" evidence="1">
    <location>
        <begin position="151"/>
        <end position="171"/>
    </location>
</feature>
<feature type="non-terminal residue" evidence="3">
    <location>
        <position position="1"/>
    </location>
</feature>
<dbReference type="PANTHER" id="PTHR44329:SF214">
    <property type="entry name" value="PROTEIN KINASE DOMAIN-CONTAINING PROTEIN"/>
    <property type="match status" value="1"/>
</dbReference>
<organism evidence="3 4">
    <name type="scientific">Sistotremastrum niveocremeum HHB9708</name>
    <dbReference type="NCBI Taxonomy" id="1314777"/>
    <lineage>
        <taxon>Eukaryota</taxon>
        <taxon>Fungi</taxon>
        <taxon>Dikarya</taxon>
        <taxon>Basidiomycota</taxon>
        <taxon>Agaricomycotina</taxon>
        <taxon>Agaricomycetes</taxon>
        <taxon>Sistotremastrales</taxon>
        <taxon>Sistotremastraceae</taxon>
        <taxon>Sertulicium</taxon>
        <taxon>Sertulicium niveocremeum</taxon>
    </lineage>
</organism>
<accession>A0A164Y3Y0</accession>
<evidence type="ECO:0000256" key="1">
    <source>
        <dbReference type="SAM" id="Phobius"/>
    </source>
</evidence>
<dbReference type="SUPFAM" id="SSF56112">
    <property type="entry name" value="Protein kinase-like (PK-like)"/>
    <property type="match status" value="1"/>
</dbReference>
<dbReference type="PANTHER" id="PTHR44329">
    <property type="entry name" value="SERINE/THREONINE-PROTEIN KINASE TNNI3K-RELATED"/>
    <property type="match status" value="1"/>
</dbReference>
<keyword evidence="1" id="KW-0812">Transmembrane</keyword>
<dbReference type="PROSITE" id="PS50011">
    <property type="entry name" value="PROTEIN_KINASE_DOM"/>
    <property type="match status" value="1"/>
</dbReference>
<dbReference type="GO" id="GO:0005524">
    <property type="term" value="F:ATP binding"/>
    <property type="evidence" value="ECO:0007669"/>
    <property type="project" value="InterPro"/>
</dbReference>
<evidence type="ECO:0000259" key="2">
    <source>
        <dbReference type="PROSITE" id="PS50011"/>
    </source>
</evidence>
<feature type="domain" description="Protein kinase" evidence="2">
    <location>
        <begin position="1"/>
        <end position="192"/>
    </location>
</feature>
<dbReference type="AlphaFoldDB" id="A0A164Y3Y0"/>
<dbReference type="Gene3D" id="1.10.510.10">
    <property type="entry name" value="Transferase(Phosphotransferase) domain 1"/>
    <property type="match status" value="1"/>
</dbReference>
<dbReference type="InterPro" id="IPR051681">
    <property type="entry name" value="Ser/Thr_Kinases-Pseudokinases"/>
</dbReference>
<dbReference type="SMART" id="SM00220">
    <property type="entry name" value="S_TKc"/>
    <property type="match status" value="1"/>
</dbReference>
<dbReference type="InterPro" id="IPR011009">
    <property type="entry name" value="Kinase-like_dom_sf"/>
</dbReference>
<proteinExistence type="predicted"/>
<keyword evidence="4" id="KW-1185">Reference proteome</keyword>
<keyword evidence="1" id="KW-0472">Membrane</keyword>
<keyword evidence="3" id="KW-0418">Kinase</keyword>
<dbReference type="OrthoDB" id="346907at2759"/>
<evidence type="ECO:0000313" key="3">
    <source>
        <dbReference type="EMBL" id="KZS96556.1"/>
    </source>
</evidence>
<protein>
    <submittedName>
        <fullName evidence="3">Kinase-like protein</fullName>
    </submittedName>
</protein>
<dbReference type="STRING" id="1314777.A0A164Y3Y0"/>
<dbReference type="EMBL" id="KV419399">
    <property type="protein sequence ID" value="KZS96556.1"/>
    <property type="molecule type" value="Genomic_DNA"/>
</dbReference>
<dbReference type="InterPro" id="IPR008271">
    <property type="entry name" value="Ser/Thr_kinase_AS"/>
</dbReference>
<dbReference type="PROSITE" id="PS00108">
    <property type="entry name" value="PROTEIN_KINASE_ST"/>
    <property type="match status" value="1"/>
</dbReference>
<dbReference type="Pfam" id="PF00069">
    <property type="entry name" value="Pkinase"/>
    <property type="match status" value="1"/>
</dbReference>
<evidence type="ECO:0000313" key="4">
    <source>
        <dbReference type="Proteomes" id="UP000076722"/>
    </source>
</evidence>
<keyword evidence="1" id="KW-1133">Transmembrane helix</keyword>